<keyword evidence="4" id="KW-1185">Reference proteome</keyword>
<organism evidence="3 4">
    <name type="scientific">Tumidithrix elongata BACA0141</name>
    <dbReference type="NCBI Taxonomy" id="2716417"/>
    <lineage>
        <taxon>Bacteria</taxon>
        <taxon>Bacillati</taxon>
        <taxon>Cyanobacteriota</taxon>
        <taxon>Cyanophyceae</taxon>
        <taxon>Pseudanabaenales</taxon>
        <taxon>Pseudanabaenaceae</taxon>
        <taxon>Tumidithrix</taxon>
        <taxon>Tumidithrix elongata</taxon>
    </lineage>
</organism>
<feature type="signal peptide" evidence="2">
    <location>
        <begin position="1"/>
        <end position="23"/>
    </location>
</feature>
<reference evidence="3" key="1">
    <citation type="submission" date="2024-01" db="EMBL/GenBank/DDBJ databases">
        <title>Bank of Algae and Cyanobacteria of the Azores (BACA) strain genomes.</title>
        <authorList>
            <person name="Luz R."/>
            <person name="Cordeiro R."/>
            <person name="Fonseca A."/>
            <person name="Goncalves V."/>
        </authorList>
    </citation>
    <scope>NUCLEOTIDE SEQUENCE</scope>
    <source>
        <strain evidence="3">BACA0141</strain>
    </source>
</reference>
<feature type="chain" id="PRO_5043443572" evidence="2">
    <location>
        <begin position="24"/>
        <end position="110"/>
    </location>
</feature>
<evidence type="ECO:0000256" key="2">
    <source>
        <dbReference type="SAM" id="SignalP"/>
    </source>
</evidence>
<gene>
    <name evidence="3" type="ORF">V2H45_15540</name>
</gene>
<dbReference type="Proteomes" id="UP001333818">
    <property type="component" value="Unassembled WGS sequence"/>
</dbReference>
<evidence type="ECO:0000313" key="3">
    <source>
        <dbReference type="EMBL" id="MEE3718153.1"/>
    </source>
</evidence>
<dbReference type="AlphaFoldDB" id="A0AAW9Q5J5"/>
<comment type="caution">
    <text evidence="3">The sequence shown here is derived from an EMBL/GenBank/DDBJ whole genome shotgun (WGS) entry which is preliminary data.</text>
</comment>
<feature type="compositionally biased region" description="Polar residues" evidence="1">
    <location>
        <begin position="50"/>
        <end position="106"/>
    </location>
</feature>
<proteinExistence type="predicted"/>
<dbReference type="EMBL" id="JAZBJZ010000066">
    <property type="protein sequence ID" value="MEE3718153.1"/>
    <property type="molecule type" value="Genomic_DNA"/>
</dbReference>
<feature type="region of interest" description="Disordered" evidence="1">
    <location>
        <begin position="30"/>
        <end position="106"/>
    </location>
</feature>
<dbReference type="RefSeq" id="WP_330484585.1">
    <property type="nucleotide sequence ID" value="NZ_JAZBJZ010000066.1"/>
</dbReference>
<evidence type="ECO:0000313" key="4">
    <source>
        <dbReference type="Proteomes" id="UP001333818"/>
    </source>
</evidence>
<protein>
    <submittedName>
        <fullName evidence="3">Uncharacterized protein</fullName>
    </submittedName>
</protein>
<name>A0AAW9Q5J5_9CYAN</name>
<accession>A0AAW9Q5J5</accession>
<evidence type="ECO:0000256" key="1">
    <source>
        <dbReference type="SAM" id="MobiDB-lite"/>
    </source>
</evidence>
<keyword evidence="2" id="KW-0732">Signal</keyword>
<sequence length="110" mass="12143">MRHKKFFLSCAVLSLLLLFPAIASSQQVDVKSGNTRTIVDDDGNVRIETDPSSIDFQSTPLPTDNPSNFSRGTRTYSTNDSNNCHNDSYTYKNNDGGNSVYSHSSTTVCR</sequence>